<accession>A0A1H2G8I3</accession>
<sequence>MAHDVVAALRGALPGLPPSERRIAEHVIASPAAVVDQTITELAASCSTSIASVVRFCRNVGFAGYREFRRALASSVGRDEVSLNRFGVSDSDIDPDDSARDVIAKLAFHEARSIEATAEGLDADALDHIAEAVVAAPRTDVYGVASSGLAAADLQHKLHRIGLTSYYWSDAHFALMSAAVLEPGCIAIGFSHSGLTVEIAEFLTAARRAGATTALITNFRNSPMAENADHVLTTSTSETAYRPANMSSRIAQLAVVDFLFVRIAQRLYRSSTPELQSTYDAVQRHRLDRGRPPSAG</sequence>
<dbReference type="InterPro" id="IPR046348">
    <property type="entry name" value="SIS_dom_sf"/>
</dbReference>
<dbReference type="Proteomes" id="UP000182977">
    <property type="component" value="Chromosome I"/>
</dbReference>
<dbReference type="AlphaFoldDB" id="A0A1H2G8I3"/>
<dbReference type="InterPro" id="IPR035472">
    <property type="entry name" value="RpiR-like_SIS"/>
</dbReference>
<dbReference type="OrthoDB" id="370421at2"/>
<dbReference type="Pfam" id="PF01418">
    <property type="entry name" value="HTH_6"/>
    <property type="match status" value="1"/>
</dbReference>
<protein>
    <submittedName>
        <fullName evidence="6">DNA-binding transcriptional regulator, MurR/RpiR family, contains HTH and SIS domains</fullName>
    </submittedName>
</protein>
<dbReference type="PANTHER" id="PTHR30514">
    <property type="entry name" value="GLUCOKINASE"/>
    <property type="match status" value="1"/>
</dbReference>
<dbReference type="InterPro" id="IPR009057">
    <property type="entry name" value="Homeodomain-like_sf"/>
</dbReference>
<dbReference type="RefSeq" id="WP_052762096.1">
    <property type="nucleotide sequence ID" value="NZ_KQ061219.1"/>
</dbReference>
<gene>
    <name evidence="6" type="ORF">SAMN04488563_0345</name>
</gene>
<keyword evidence="7" id="KW-1185">Reference proteome</keyword>
<keyword evidence="1" id="KW-0805">Transcription regulation</keyword>
<evidence type="ECO:0000313" key="7">
    <source>
        <dbReference type="Proteomes" id="UP000182977"/>
    </source>
</evidence>
<proteinExistence type="predicted"/>
<keyword evidence="3" id="KW-0804">Transcription</keyword>
<dbReference type="InterPro" id="IPR047640">
    <property type="entry name" value="RpiR-like"/>
</dbReference>
<dbReference type="GO" id="GO:0097367">
    <property type="term" value="F:carbohydrate derivative binding"/>
    <property type="evidence" value="ECO:0007669"/>
    <property type="project" value="InterPro"/>
</dbReference>
<evidence type="ECO:0000313" key="6">
    <source>
        <dbReference type="EMBL" id="SDU15668.1"/>
    </source>
</evidence>
<organism evidence="6 7">
    <name type="scientific">Jiangella alkaliphila</name>
    <dbReference type="NCBI Taxonomy" id="419479"/>
    <lineage>
        <taxon>Bacteria</taxon>
        <taxon>Bacillati</taxon>
        <taxon>Actinomycetota</taxon>
        <taxon>Actinomycetes</taxon>
        <taxon>Jiangellales</taxon>
        <taxon>Jiangellaceae</taxon>
        <taxon>Jiangella</taxon>
    </lineage>
</organism>
<evidence type="ECO:0000256" key="1">
    <source>
        <dbReference type="ARBA" id="ARBA00023015"/>
    </source>
</evidence>
<dbReference type="SUPFAM" id="SSF46689">
    <property type="entry name" value="Homeodomain-like"/>
    <property type="match status" value="1"/>
</dbReference>
<dbReference type="SUPFAM" id="SSF53697">
    <property type="entry name" value="SIS domain"/>
    <property type="match status" value="1"/>
</dbReference>
<dbReference type="InterPro" id="IPR001347">
    <property type="entry name" value="SIS_dom"/>
</dbReference>
<dbReference type="PROSITE" id="PS51464">
    <property type="entry name" value="SIS"/>
    <property type="match status" value="1"/>
</dbReference>
<dbReference type="CDD" id="cd05013">
    <property type="entry name" value="SIS_RpiR"/>
    <property type="match status" value="1"/>
</dbReference>
<name>A0A1H2G8I3_9ACTN</name>
<dbReference type="Gene3D" id="1.10.10.10">
    <property type="entry name" value="Winged helix-like DNA-binding domain superfamily/Winged helix DNA-binding domain"/>
    <property type="match status" value="1"/>
</dbReference>
<evidence type="ECO:0000256" key="2">
    <source>
        <dbReference type="ARBA" id="ARBA00023125"/>
    </source>
</evidence>
<dbReference type="GO" id="GO:1901135">
    <property type="term" value="P:carbohydrate derivative metabolic process"/>
    <property type="evidence" value="ECO:0007669"/>
    <property type="project" value="InterPro"/>
</dbReference>
<dbReference type="InterPro" id="IPR000281">
    <property type="entry name" value="HTH_RpiR"/>
</dbReference>
<evidence type="ECO:0000256" key="3">
    <source>
        <dbReference type="ARBA" id="ARBA00023163"/>
    </source>
</evidence>
<dbReference type="STRING" id="419479.SAMN04488563_0345"/>
<dbReference type="EMBL" id="LT629791">
    <property type="protein sequence ID" value="SDU15668.1"/>
    <property type="molecule type" value="Genomic_DNA"/>
</dbReference>
<dbReference type="GO" id="GO:0003677">
    <property type="term" value="F:DNA binding"/>
    <property type="evidence" value="ECO:0007669"/>
    <property type="project" value="UniProtKB-KW"/>
</dbReference>
<evidence type="ECO:0000259" key="4">
    <source>
        <dbReference type="PROSITE" id="PS51071"/>
    </source>
</evidence>
<dbReference type="Gene3D" id="3.40.50.10490">
    <property type="entry name" value="Glucose-6-phosphate isomerase like protein, domain 1"/>
    <property type="match status" value="1"/>
</dbReference>
<feature type="domain" description="SIS" evidence="5">
    <location>
        <begin position="129"/>
        <end position="269"/>
    </location>
</feature>
<dbReference type="GO" id="GO:0003700">
    <property type="term" value="F:DNA-binding transcription factor activity"/>
    <property type="evidence" value="ECO:0007669"/>
    <property type="project" value="InterPro"/>
</dbReference>
<dbReference type="PANTHER" id="PTHR30514:SF1">
    <property type="entry name" value="HTH-TYPE TRANSCRIPTIONAL REGULATOR HEXR-RELATED"/>
    <property type="match status" value="1"/>
</dbReference>
<dbReference type="Pfam" id="PF01380">
    <property type="entry name" value="SIS"/>
    <property type="match status" value="1"/>
</dbReference>
<evidence type="ECO:0000259" key="5">
    <source>
        <dbReference type="PROSITE" id="PS51464"/>
    </source>
</evidence>
<dbReference type="InterPro" id="IPR036388">
    <property type="entry name" value="WH-like_DNA-bd_sf"/>
</dbReference>
<keyword evidence="2 6" id="KW-0238">DNA-binding</keyword>
<dbReference type="PROSITE" id="PS51071">
    <property type="entry name" value="HTH_RPIR"/>
    <property type="match status" value="1"/>
</dbReference>
<feature type="domain" description="HTH rpiR-type" evidence="4">
    <location>
        <begin position="3"/>
        <end position="79"/>
    </location>
</feature>
<reference evidence="7" key="1">
    <citation type="submission" date="2016-10" db="EMBL/GenBank/DDBJ databases">
        <authorList>
            <person name="Varghese N."/>
            <person name="Submissions S."/>
        </authorList>
    </citation>
    <scope>NUCLEOTIDE SEQUENCE [LARGE SCALE GENOMIC DNA]</scope>
    <source>
        <strain evidence="7">DSM 45079</strain>
    </source>
</reference>